<protein>
    <recommendedName>
        <fullName evidence="1">Glycosyltransferase subfamily 4-like N-terminal domain-containing protein</fullName>
    </recommendedName>
</protein>
<dbReference type="Gene3D" id="3.40.50.2000">
    <property type="entry name" value="Glycogen Phosphorylase B"/>
    <property type="match status" value="2"/>
</dbReference>
<reference evidence="2 3" key="1">
    <citation type="submission" date="2018-05" db="EMBL/GenBank/DDBJ databases">
        <title>Lujinxingia marina gen. nov. sp. nov., a new facultative anaerobic member of the class Deltaproteobacteria, and proposal of Lujinxingaceae fam. nov.</title>
        <authorList>
            <person name="Li C.-M."/>
        </authorList>
    </citation>
    <scope>NUCLEOTIDE SEQUENCE [LARGE SCALE GENOMIC DNA]</scope>
    <source>
        <strain evidence="2 3">B210</strain>
    </source>
</reference>
<evidence type="ECO:0000313" key="3">
    <source>
        <dbReference type="Proteomes" id="UP000249169"/>
    </source>
</evidence>
<dbReference type="RefSeq" id="WP_111728000.1">
    <property type="nucleotide sequence ID" value="NZ_QHKO01000001.1"/>
</dbReference>
<dbReference type="OrthoDB" id="9803091at2"/>
<feature type="domain" description="Glycosyltransferase subfamily 4-like N-terminal" evidence="1">
    <location>
        <begin position="34"/>
        <end position="206"/>
    </location>
</feature>
<dbReference type="Pfam" id="PF13439">
    <property type="entry name" value="Glyco_transf_4"/>
    <property type="match status" value="1"/>
</dbReference>
<organism evidence="2 3">
    <name type="scientific">Lujinxingia litoralis</name>
    <dbReference type="NCBI Taxonomy" id="2211119"/>
    <lineage>
        <taxon>Bacteria</taxon>
        <taxon>Deltaproteobacteria</taxon>
        <taxon>Bradymonadales</taxon>
        <taxon>Lujinxingiaceae</taxon>
        <taxon>Lujinxingia</taxon>
    </lineage>
</organism>
<dbReference type="InterPro" id="IPR050194">
    <property type="entry name" value="Glycosyltransferase_grp1"/>
</dbReference>
<dbReference type="Proteomes" id="UP000249169">
    <property type="component" value="Unassembled WGS sequence"/>
</dbReference>
<sequence length="426" mass="46765">MIHESMFSQQPVYPAVFIGRSATELARRYSDRFKRLSQAGFEIHVMAADDGGFALLERQGVKCKPIPVASARNAPGLMGAYFIIQAHLLELRPVLLHVCSHRLAWIGVFAARQAEVPAIFATMEYHWLEEEPVHLPLGPLALLRASAKVRRAEDRINDVVGYPWRRMMLQAYEHLGEDVDRYVVTTQFDFRLLQDLKVVAPSRLEVAMGGAGVDVTRYHPAEDREAARARGREALGLPTHWRQVVGFVGPVSRRHGADDLVATVKALRRSHPSLGWVIAPRGTLADGQARRLRRLADRGWVKLVNGDRKTDAAFYHALDALAFLGTASTPPDALLEAGACGVAAVAYDTPATRSIVVSGQSGELVLEGDQTTFATVLGARLGAPKLLASQGDRARARIEELFTREAADTQMLELYDAVLGAKLTGR</sequence>
<gene>
    <name evidence="2" type="ORF">DL240_01045</name>
</gene>
<dbReference type="EMBL" id="QHKO01000001">
    <property type="protein sequence ID" value="RAL24828.1"/>
    <property type="molecule type" value="Genomic_DNA"/>
</dbReference>
<name>A0A328CA55_9DELT</name>
<dbReference type="PANTHER" id="PTHR45947:SF14">
    <property type="entry name" value="SLL1723 PROTEIN"/>
    <property type="match status" value="1"/>
</dbReference>
<dbReference type="SUPFAM" id="SSF53756">
    <property type="entry name" value="UDP-Glycosyltransferase/glycogen phosphorylase"/>
    <property type="match status" value="1"/>
</dbReference>
<dbReference type="Pfam" id="PF13692">
    <property type="entry name" value="Glyco_trans_1_4"/>
    <property type="match status" value="1"/>
</dbReference>
<dbReference type="PANTHER" id="PTHR45947">
    <property type="entry name" value="SULFOQUINOVOSYL TRANSFERASE SQD2"/>
    <property type="match status" value="1"/>
</dbReference>
<accession>A0A328CA55</accession>
<keyword evidence="3" id="KW-1185">Reference proteome</keyword>
<dbReference type="GO" id="GO:0016757">
    <property type="term" value="F:glycosyltransferase activity"/>
    <property type="evidence" value="ECO:0007669"/>
    <property type="project" value="TreeGrafter"/>
</dbReference>
<evidence type="ECO:0000259" key="1">
    <source>
        <dbReference type="Pfam" id="PF13439"/>
    </source>
</evidence>
<dbReference type="AlphaFoldDB" id="A0A328CA55"/>
<comment type="caution">
    <text evidence="2">The sequence shown here is derived from an EMBL/GenBank/DDBJ whole genome shotgun (WGS) entry which is preliminary data.</text>
</comment>
<proteinExistence type="predicted"/>
<dbReference type="InterPro" id="IPR028098">
    <property type="entry name" value="Glyco_trans_4-like_N"/>
</dbReference>
<evidence type="ECO:0000313" key="2">
    <source>
        <dbReference type="EMBL" id="RAL24828.1"/>
    </source>
</evidence>